<evidence type="ECO:0000313" key="2">
    <source>
        <dbReference type="EMBL" id="CAD5115670.1"/>
    </source>
</evidence>
<dbReference type="InterPro" id="IPR038948">
    <property type="entry name" value="POLR1D-like"/>
</dbReference>
<evidence type="ECO:0000256" key="1">
    <source>
        <dbReference type="SAM" id="MobiDB-lite"/>
    </source>
</evidence>
<accession>A0A7I8VHK5</accession>
<evidence type="ECO:0000313" key="3">
    <source>
        <dbReference type="Proteomes" id="UP000549394"/>
    </source>
</evidence>
<comment type="caution">
    <text evidence="2">The sequence shown here is derived from an EMBL/GenBank/DDBJ whole genome shotgun (WGS) entry which is preliminary data.</text>
</comment>
<dbReference type="PANTHER" id="PTHR34769:SF1">
    <property type="entry name" value="RNA POLYMERASE I AND III SUBUNIT D"/>
    <property type="match status" value="1"/>
</dbReference>
<feature type="compositionally biased region" description="Basic and acidic residues" evidence="1">
    <location>
        <begin position="69"/>
        <end position="86"/>
    </location>
</feature>
<dbReference type="Proteomes" id="UP000549394">
    <property type="component" value="Unassembled WGS sequence"/>
</dbReference>
<dbReference type="AlphaFoldDB" id="A0A7I8VHK5"/>
<dbReference type="PANTHER" id="PTHR34769">
    <property type="entry name" value="RCG42593, ISOFORM CRA_A"/>
    <property type="match status" value="1"/>
</dbReference>
<dbReference type="OrthoDB" id="6352295at2759"/>
<sequence length="86" mass="10007">MNDDELTRKATEALLEEARRGTEREKSLGVYGWRKPKVKPNRRFLANVIKATQSSARDVTKRLQNAKAKSQELSRDYNDKEKSDKR</sequence>
<gene>
    <name evidence="2" type="ORF">DGYR_LOCUS4385</name>
</gene>
<protein>
    <submittedName>
        <fullName evidence="2">DgyrCDS4625</fullName>
    </submittedName>
</protein>
<feature type="region of interest" description="Disordered" evidence="1">
    <location>
        <begin position="53"/>
        <end position="86"/>
    </location>
</feature>
<reference evidence="2 3" key="1">
    <citation type="submission" date="2020-08" db="EMBL/GenBank/DDBJ databases">
        <authorList>
            <person name="Hejnol A."/>
        </authorList>
    </citation>
    <scope>NUCLEOTIDE SEQUENCE [LARGE SCALE GENOMIC DNA]</scope>
</reference>
<dbReference type="EMBL" id="CAJFCJ010000006">
    <property type="protein sequence ID" value="CAD5115670.1"/>
    <property type="molecule type" value="Genomic_DNA"/>
</dbReference>
<keyword evidence="3" id="KW-1185">Reference proteome</keyword>
<name>A0A7I8VHK5_9ANNE</name>
<proteinExistence type="predicted"/>
<organism evidence="2 3">
    <name type="scientific">Dimorphilus gyrociliatus</name>
    <dbReference type="NCBI Taxonomy" id="2664684"/>
    <lineage>
        <taxon>Eukaryota</taxon>
        <taxon>Metazoa</taxon>
        <taxon>Spiralia</taxon>
        <taxon>Lophotrochozoa</taxon>
        <taxon>Annelida</taxon>
        <taxon>Polychaeta</taxon>
        <taxon>Polychaeta incertae sedis</taxon>
        <taxon>Dinophilidae</taxon>
        <taxon>Dimorphilus</taxon>
    </lineage>
</organism>